<protein>
    <submittedName>
        <fullName evidence="1">Uncharacterized protein</fullName>
    </submittedName>
</protein>
<reference evidence="1" key="2">
    <citation type="journal article" date="2015" name="Data Brief">
        <title>Shoot transcriptome of the giant reed, Arundo donax.</title>
        <authorList>
            <person name="Barrero R.A."/>
            <person name="Guerrero F.D."/>
            <person name="Moolhuijzen P."/>
            <person name="Goolsby J.A."/>
            <person name="Tidwell J."/>
            <person name="Bellgard S.E."/>
            <person name="Bellgard M.I."/>
        </authorList>
    </citation>
    <scope>NUCLEOTIDE SEQUENCE</scope>
    <source>
        <tissue evidence="1">Shoot tissue taken approximately 20 cm above the soil surface</tissue>
    </source>
</reference>
<proteinExistence type="predicted"/>
<dbReference type="EMBL" id="GBRH01263413">
    <property type="protein sequence ID" value="JAD34482.1"/>
    <property type="molecule type" value="Transcribed_RNA"/>
</dbReference>
<name>A0A0A8ZHZ8_ARUDO</name>
<evidence type="ECO:0000313" key="1">
    <source>
        <dbReference type="EMBL" id="JAD34482.1"/>
    </source>
</evidence>
<organism evidence="1">
    <name type="scientific">Arundo donax</name>
    <name type="common">Giant reed</name>
    <name type="synonym">Donax arundinaceus</name>
    <dbReference type="NCBI Taxonomy" id="35708"/>
    <lineage>
        <taxon>Eukaryota</taxon>
        <taxon>Viridiplantae</taxon>
        <taxon>Streptophyta</taxon>
        <taxon>Embryophyta</taxon>
        <taxon>Tracheophyta</taxon>
        <taxon>Spermatophyta</taxon>
        <taxon>Magnoliopsida</taxon>
        <taxon>Liliopsida</taxon>
        <taxon>Poales</taxon>
        <taxon>Poaceae</taxon>
        <taxon>PACMAD clade</taxon>
        <taxon>Arundinoideae</taxon>
        <taxon>Arundineae</taxon>
        <taxon>Arundo</taxon>
    </lineage>
</organism>
<sequence length="52" mass="5797">MPTLSGIPQHVVHRLTLRWQGWFGGSALCSAVELTRKGGHMQSAVNTRSHWL</sequence>
<reference evidence="1" key="1">
    <citation type="submission" date="2014-09" db="EMBL/GenBank/DDBJ databases">
        <authorList>
            <person name="Magalhaes I.L.F."/>
            <person name="Oliveira U."/>
            <person name="Santos F.R."/>
            <person name="Vidigal T.H.D.A."/>
            <person name="Brescovit A.D."/>
            <person name="Santos A.J."/>
        </authorList>
    </citation>
    <scope>NUCLEOTIDE SEQUENCE</scope>
    <source>
        <tissue evidence="1">Shoot tissue taken approximately 20 cm above the soil surface</tissue>
    </source>
</reference>
<accession>A0A0A8ZHZ8</accession>
<dbReference type="AlphaFoldDB" id="A0A0A8ZHZ8"/>